<evidence type="ECO:0000256" key="2">
    <source>
        <dbReference type="ARBA" id="ARBA00022729"/>
    </source>
</evidence>
<name>A0A5R9INY2_9GAMM</name>
<dbReference type="RefSeq" id="WP_138319428.1">
    <property type="nucleotide sequence ID" value="NZ_VCBC01000006.1"/>
</dbReference>
<evidence type="ECO:0000259" key="3">
    <source>
        <dbReference type="Pfam" id="PF01073"/>
    </source>
</evidence>
<dbReference type="PANTHER" id="PTHR43245">
    <property type="entry name" value="BIFUNCTIONAL POLYMYXIN RESISTANCE PROTEIN ARNA"/>
    <property type="match status" value="1"/>
</dbReference>
<dbReference type="OrthoDB" id="9801056at2"/>
<evidence type="ECO:0000256" key="1">
    <source>
        <dbReference type="ARBA" id="ARBA00009219"/>
    </source>
</evidence>
<dbReference type="Pfam" id="PF22725">
    <property type="entry name" value="GFO_IDH_MocA_C3"/>
    <property type="match status" value="1"/>
</dbReference>
<reference evidence="6 7" key="1">
    <citation type="submission" date="2019-05" db="EMBL/GenBank/DDBJ databases">
        <title>Genome sequences of Thalassotalea litorea 1K03283.</title>
        <authorList>
            <person name="Zhang D."/>
        </authorList>
    </citation>
    <scope>NUCLEOTIDE SEQUENCE [LARGE SCALE GENOMIC DNA]</scope>
    <source>
        <strain evidence="6 7">MCCC 1K03283</strain>
    </source>
</reference>
<protein>
    <submittedName>
        <fullName evidence="6">NAD-dependent epimerase/dehydratase family protein</fullName>
    </submittedName>
</protein>
<dbReference type="EMBL" id="VCBC01000006">
    <property type="protein sequence ID" value="TLU65767.1"/>
    <property type="molecule type" value="Genomic_DNA"/>
</dbReference>
<dbReference type="Pfam" id="PF01073">
    <property type="entry name" value="3Beta_HSD"/>
    <property type="match status" value="1"/>
</dbReference>
<feature type="domain" description="Gfo/Idh/MocA-like oxidoreductase N-terminal" evidence="4">
    <location>
        <begin position="1"/>
        <end position="120"/>
    </location>
</feature>
<comment type="caution">
    <text evidence="6">The sequence shown here is derived from an EMBL/GenBank/DDBJ whole genome shotgun (WGS) entry which is preliminary data.</text>
</comment>
<dbReference type="Gene3D" id="3.30.360.10">
    <property type="entry name" value="Dihydrodipicolinate Reductase, domain 2"/>
    <property type="match status" value="1"/>
</dbReference>
<dbReference type="InterPro" id="IPR036291">
    <property type="entry name" value="NAD(P)-bd_dom_sf"/>
</dbReference>
<comment type="similarity">
    <text evidence="1">Belongs to the 3-beta-HSD family.</text>
</comment>
<organism evidence="6 7">
    <name type="scientific">Thalassotalea litorea</name>
    <dbReference type="NCBI Taxonomy" id="2020715"/>
    <lineage>
        <taxon>Bacteria</taxon>
        <taxon>Pseudomonadati</taxon>
        <taxon>Pseudomonadota</taxon>
        <taxon>Gammaproteobacteria</taxon>
        <taxon>Alteromonadales</taxon>
        <taxon>Colwelliaceae</taxon>
        <taxon>Thalassotalea</taxon>
    </lineage>
</organism>
<dbReference type="AlphaFoldDB" id="A0A5R9INY2"/>
<evidence type="ECO:0000259" key="4">
    <source>
        <dbReference type="Pfam" id="PF01408"/>
    </source>
</evidence>
<dbReference type="InterPro" id="IPR050177">
    <property type="entry name" value="Lipid_A_modif_metabolic_enz"/>
</dbReference>
<dbReference type="InterPro" id="IPR055170">
    <property type="entry name" value="GFO_IDH_MocA-like_dom"/>
</dbReference>
<gene>
    <name evidence="6" type="ORF">FE810_07595</name>
</gene>
<keyword evidence="7" id="KW-1185">Reference proteome</keyword>
<sequence length="683" mass="77037">MRTVIIGCGNLARIHVQKLRKLNPQISLAIVDIDLQRLEQFAQELDIQASFVNIADMLSTFQPEYAHITTPPGSHFGLCKQLLDNHIHCLVEKPLAMTSEQVEILLNQARDHDVKLTVNHMRSFDPMVAEAKQLIDKKEFGAVKTVNGRYSFDYFDNRKYDPTSRWMDKLPGGPVFDIAPHVFSAMEQFTGALDYQASQVTTVEGKVHDYQLLLANQSSIFASAHMNLNTLPLKNELEIECERGSVHLDFRNFIISYQSVSALPNAVSRVTANLHGAWQLLWGTTKAVGKFALKRLDPYAGLDAVIKDFYSDKMTNGFAQDAFRYLQIMEREVAFLPQQEQPEEICLPAADVLVTGARGFLGQALVLRLLKQGRTVRVLLHSNKPLPQSWLDYESQIQVVIGDIYDQKLVASACENVKKVFHLAAAMQGNWHYHLDTTVTGTNNLLAACSTHNIEQLIYISTLNVYHGDDYRHSYKIDESFQFEREPQHRGNYSHAKWQAENAVRDFANDNAQTQVTIFRPGLIYGPGLDPCLNDLGISVGDRYLLSIGMGDRRLPLVYVENVVDACMAALKQSEGAMKIYNLVDNDYPTQREYIEILNQNGKRKHLIPVPLVVYKSAFWMLDNLCAIGLKRNPHLSYRLRSISSSPVFDTSEAQQVLHWQPQVDLKQGVSAAISAGNQEKSS</sequence>
<keyword evidence="2" id="KW-0732">Signal</keyword>
<feature type="domain" description="GFO/IDH/MocA-like oxidoreductase" evidence="5">
    <location>
        <begin position="129"/>
        <end position="246"/>
    </location>
</feature>
<dbReference type="GO" id="GO:0000166">
    <property type="term" value="F:nucleotide binding"/>
    <property type="evidence" value="ECO:0007669"/>
    <property type="project" value="InterPro"/>
</dbReference>
<evidence type="ECO:0000313" key="7">
    <source>
        <dbReference type="Proteomes" id="UP000307790"/>
    </source>
</evidence>
<dbReference type="Pfam" id="PF01408">
    <property type="entry name" value="GFO_IDH_MocA"/>
    <property type="match status" value="1"/>
</dbReference>
<dbReference type="GO" id="GO:0006694">
    <property type="term" value="P:steroid biosynthetic process"/>
    <property type="evidence" value="ECO:0007669"/>
    <property type="project" value="InterPro"/>
</dbReference>
<evidence type="ECO:0000313" key="6">
    <source>
        <dbReference type="EMBL" id="TLU65767.1"/>
    </source>
</evidence>
<dbReference type="GO" id="GO:0016616">
    <property type="term" value="F:oxidoreductase activity, acting on the CH-OH group of donors, NAD or NADP as acceptor"/>
    <property type="evidence" value="ECO:0007669"/>
    <property type="project" value="InterPro"/>
</dbReference>
<dbReference type="Proteomes" id="UP000307790">
    <property type="component" value="Unassembled WGS sequence"/>
</dbReference>
<evidence type="ECO:0000259" key="5">
    <source>
        <dbReference type="Pfam" id="PF22725"/>
    </source>
</evidence>
<dbReference type="SUPFAM" id="SSF51735">
    <property type="entry name" value="NAD(P)-binding Rossmann-fold domains"/>
    <property type="match status" value="2"/>
</dbReference>
<feature type="domain" description="3-beta hydroxysteroid dehydrogenase/isomerase" evidence="3">
    <location>
        <begin position="353"/>
        <end position="573"/>
    </location>
</feature>
<dbReference type="InterPro" id="IPR002225">
    <property type="entry name" value="3Beta_OHSteriod_DH/Estase"/>
</dbReference>
<dbReference type="SUPFAM" id="SSF55347">
    <property type="entry name" value="Glyceraldehyde-3-phosphate dehydrogenase-like, C-terminal domain"/>
    <property type="match status" value="1"/>
</dbReference>
<proteinExistence type="inferred from homology"/>
<accession>A0A5R9INY2</accession>
<dbReference type="InterPro" id="IPR000683">
    <property type="entry name" value="Gfo/Idh/MocA-like_OxRdtase_N"/>
</dbReference>
<dbReference type="Gene3D" id="3.40.50.720">
    <property type="entry name" value="NAD(P)-binding Rossmann-like Domain"/>
    <property type="match status" value="2"/>
</dbReference>